<keyword evidence="2" id="KW-1133">Transmembrane helix</keyword>
<dbReference type="InterPro" id="IPR007781">
    <property type="entry name" value="NAGLU"/>
</dbReference>
<feature type="domain" description="Alpha-N-acetylglucosaminidase tim-barrel" evidence="3">
    <location>
        <begin position="151"/>
        <end position="227"/>
    </location>
</feature>
<dbReference type="Pfam" id="PF05089">
    <property type="entry name" value="NAGLU"/>
    <property type="match status" value="1"/>
</dbReference>
<evidence type="ECO:0000256" key="1">
    <source>
        <dbReference type="ARBA" id="ARBA00022801"/>
    </source>
</evidence>
<evidence type="ECO:0000259" key="4">
    <source>
        <dbReference type="Pfam" id="PF12971"/>
    </source>
</evidence>
<evidence type="ECO:0000259" key="3">
    <source>
        <dbReference type="Pfam" id="PF05089"/>
    </source>
</evidence>
<sequence length="234" mass="27329">MYNTGDKNIGSTSLFEKYFIIFIISFLASASGFEFEDSLSKIRTYANVSTQEEAVKDLIHRAIGERSNEFNVRVNPNILQEGHIDVFKIYKSENDSIVEIEGSSGVAVSWGFHHYLKYFCNCHISWDDDQLNFPPVLPPANVHIVANDRFRYYQNVCTPSYSFVWWDWKQWERHIDWMALNGINLALAFNGQEAIWQKVYLRLNMTIGEIDEHFTGPAFFSWCEIFCLKQCIIY</sequence>
<dbReference type="Pfam" id="PF12971">
    <property type="entry name" value="NAGLU_N"/>
    <property type="match status" value="1"/>
</dbReference>
<dbReference type="PANTHER" id="PTHR12872">
    <property type="entry name" value="ALPHA-N-ACETYLGLUCOSAMINIDASE"/>
    <property type="match status" value="1"/>
</dbReference>
<dbReference type="EMBL" id="GEBQ01020097">
    <property type="protein sequence ID" value="JAT19880.1"/>
    <property type="molecule type" value="Transcribed_RNA"/>
</dbReference>
<dbReference type="Gene3D" id="3.20.20.80">
    <property type="entry name" value="Glycosidases"/>
    <property type="match status" value="1"/>
</dbReference>
<feature type="transmembrane region" description="Helical" evidence="2">
    <location>
        <begin position="18"/>
        <end position="35"/>
    </location>
</feature>
<keyword evidence="2" id="KW-0812">Transmembrane</keyword>
<evidence type="ECO:0000313" key="5">
    <source>
        <dbReference type="EMBL" id="JAT19880.1"/>
    </source>
</evidence>
<feature type="domain" description="Alpha-N-acetylglucosaminidase N-terminal" evidence="4">
    <location>
        <begin position="53"/>
        <end position="138"/>
    </location>
</feature>
<proteinExistence type="predicted"/>
<accession>A0A1B6L856</accession>
<gene>
    <name evidence="5" type="ORF">g.31321</name>
</gene>
<name>A0A1B6L856_9HEMI</name>
<dbReference type="InterPro" id="IPR029018">
    <property type="entry name" value="Hex-like_dom2"/>
</dbReference>
<dbReference type="PANTHER" id="PTHR12872:SF1">
    <property type="entry name" value="ALPHA-N-ACETYLGLUCOSAMINIDASE"/>
    <property type="match status" value="1"/>
</dbReference>
<dbReference type="GO" id="GO:0016787">
    <property type="term" value="F:hydrolase activity"/>
    <property type="evidence" value="ECO:0007669"/>
    <property type="project" value="UniProtKB-KW"/>
</dbReference>
<evidence type="ECO:0000256" key="2">
    <source>
        <dbReference type="SAM" id="Phobius"/>
    </source>
</evidence>
<dbReference type="InterPro" id="IPR024240">
    <property type="entry name" value="NAGLU_N"/>
</dbReference>
<organism evidence="5">
    <name type="scientific">Graphocephala atropunctata</name>
    <dbReference type="NCBI Taxonomy" id="36148"/>
    <lineage>
        <taxon>Eukaryota</taxon>
        <taxon>Metazoa</taxon>
        <taxon>Ecdysozoa</taxon>
        <taxon>Arthropoda</taxon>
        <taxon>Hexapoda</taxon>
        <taxon>Insecta</taxon>
        <taxon>Pterygota</taxon>
        <taxon>Neoptera</taxon>
        <taxon>Paraneoptera</taxon>
        <taxon>Hemiptera</taxon>
        <taxon>Auchenorrhyncha</taxon>
        <taxon>Membracoidea</taxon>
        <taxon>Cicadellidae</taxon>
        <taxon>Cicadellinae</taxon>
        <taxon>Cicadellini</taxon>
        <taxon>Graphocephala</taxon>
    </lineage>
</organism>
<reference evidence="5" key="1">
    <citation type="submission" date="2015-11" db="EMBL/GenBank/DDBJ databases">
        <title>De novo transcriptome assembly of four potential Pierce s Disease insect vectors from Arizona vineyards.</title>
        <authorList>
            <person name="Tassone E.E."/>
        </authorList>
    </citation>
    <scope>NUCLEOTIDE SEQUENCE</scope>
</reference>
<keyword evidence="1" id="KW-0378">Hydrolase</keyword>
<dbReference type="InterPro" id="IPR024733">
    <property type="entry name" value="NAGLU_tim-barrel"/>
</dbReference>
<protein>
    <recommendedName>
        <fullName evidence="6">Alpha-N-acetylglucosaminidase N-terminal domain-containing protein</fullName>
    </recommendedName>
</protein>
<dbReference type="Gene3D" id="3.30.379.10">
    <property type="entry name" value="Chitobiase/beta-hexosaminidase domain 2-like"/>
    <property type="match status" value="1"/>
</dbReference>
<keyword evidence="2" id="KW-0472">Membrane</keyword>
<dbReference type="AlphaFoldDB" id="A0A1B6L856"/>
<evidence type="ECO:0008006" key="6">
    <source>
        <dbReference type="Google" id="ProtNLM"/>
    </source>
</evidence>